<dbReference type="AlphaFoldDB" id="A0A2C7A8Z2"/>
<evidence type="ECO:0000313" key="1">
    <source>
        <dbReference type="EMBL" id="PHK93815.1"/>
    </source>
</evidence>
<gene>
    <name evidence="1" type="ORF">CR162_16210</name>
</gene>
<proteinExistence type="predicted"/>
<evidence type="ECO:0000313" key="2">
    <source>
        <dbReference type="Proteomes" id="UP000223527"/>
    </source>
</evidence>
<protein>
    <submittedName>
        <fullName evidence="1">Uncharacterized protein</fullName>
    </submittedName>
</protein>
<sequence>MVSRSDDNTLVEGCMTLRLVSSGDGPALAIRDHLLPLVRDCGTLEVQSGAVRLVALRTEAWTVEHWTPFNDLSPGEASSPGYRHALERQRTRPDLPYGLDVWRAGTQVLSVLWADDETFEVVHFARGPWEAEALAL</sequence>
<organism evidence="1 2">
    <name type="scientific">Teichococcus rhizosphaerae</name>
    <dbReference type="NCBI Taxonomy" id="1335062"/>
    <lineage>
        <taxon>Bacteria</taxon>
        <taxon>Pseudomonadati</taxon>
        <taxon>Pseudomonadota</taxon>
        <taxon>Alphaproteobacteria</taxon>
        <taxon>Acetobacterales</taxon>
        <taxon>Roseomonadaceae</taxon>
        <taxon>Roseomonas</taxon>
    </lineage>
</organism>
<accession>A0A2C7A8Z2</accession>
<name>A0A2C7A8Z2_9PROT</name>
<dbReference type="Proteomes" id="UP000223527">
    <property type="component" value="Unassembled WGS sequence"/>
</dbReference>
<keyword evidence="2" id="KW-1185">Reference proteome</keyword>
<reference evidence="1 2" key="1">
    <citation type="submission" date="2017-10" db="EMBL/GenBank/DDBJ databases">
        <authorList>
            <person name="Banno H."/>
            <person name="Chua N.-H."/>
        </authorList>
    </citation>
    <scope>NUCLEOTIDE SEQUENCE [LARGE SCALE GENOMIC DNA]</scope>
    <source>
        <strain evidence="1 2">YW11</strain>
    </source>
</reference>
<comment type="caution">
    <text evidence="1">The sequence shown here is derived from an EMBL/GenBank/DDBJ whole genome shotgun (WGS) entry which is preliminary data.</text>
</comment>
<dbReference type="EMBL" id="PDNU01000035">
    <property type="protein sequence ID" value="PHK93815.1"/>
    <property type="molecule type" value="Genomic_DNA"/>
</dbReference>